<dbReference type="PATRIC" id="fig|1331206.3.peg.2197"/>
<evidence type="ECO:0000256" key="2">
    <source>
        <dbReference type="ARBA" id="ARBA00008751"/>
    </source>
</evidence>
<dbReference type="Proteomes" id="UP000026682">
    <property type="component" value="Unassembled WGS sequence"/>
</dbReference>
<evidence type="ECO:0000256" key="6">
    <source>
        <dbReference type="ARBA" id="ARBA00023004"/>
    </source>
</evidence>
<reference evidence="10 11" key="1">
    <citation type="submission" date="2014-03" db="EMBL/GenBank/DDBJ databases">
        <title>Genome sequence of Bordetella holmseii.</title>
        <authorList>
            <person name="Harvill E."/>
            <person name="Goodfield L.L."/>
            <person name="Ivanov Y."/>
            <person name="Meyer J.A."/>
            <person name="Newth C."/>
            <person name="Cassiday P."/>
            <person name="Tondella M.L."/>
            <person name="Liao P."/>
            <person name="Zimmerman J."/>
            <person name="Meert K."/>
            <person name="Wessel D."/>
            <person name="Berger J."/>
            <person name="Dean J.M."/>
            <person name="Holubkov R."/>
            <person name="Burr J."/>
            <person name="Liu T."/>
            <person name="Brinkac L.M."/>
            <person name="Sanka R."/>
            <person name="Kim M."/>
            <person name="Losada L."/>
        </authorList>
    </citation>
    <scope>NUCLEOTIDE SEQUENCE [LARGE SCALE GENOMIC DNA]</scope>
    <source>
        <strain evidence="10 11">CDC-H585-BH</strain>
    </source>
</reference>
<dbReference type="InterPro" id="IPR036922">
    <property type="entry name" value="Rieske_2Fe-2S_sf"/>
</dbReference>
<evidence type="ECO:0000313" key="11">
    <source>
        <dbReference type="Proteomes" id="UP000026682"/>
    </source>
</evidence>
<sequence length="387" mass="44374">MKEAVFEPQWYCDPRYAEMERKNLFEKLWLTAGFVSTLKHDGDYFTFSVYGREIVVHRLRNDIVAYLNICPHRGGVMVTSGHGNTRPVCKYHGWAFRSGGALTGIPMARDFDADENLRGKSCGRSLQRVAVQIVGPVIFVNLSENPLPIDAQFSEEILGWVRRMGSTSSAIQAEFPGGFNWKLNAENIRDALHVLFVHPSSFSEVMPDALSLIHDDRVQRVQETPSCLYESFVPDVPSLHRLSLTTNSHIDEGSYWYDDLVERSMPKESFLQIVLFPNTNLYSVAGRYYGMQQYLPKSASDFHYRLSLAMPRMLRPFDASSLLLSIARSERYVIEEDSLILRRVQKNLTAMAQHRFRFTQGDYETPIMQFMRYMGGAVYQENQTCQA</sequence>
<dbReference type="GO" id="GO:0016491">
    <property type="term" value="F:oxidoreductase activity"/>
    <property type="evidence" value="ECO:0007669"/>
    <property type="project" value="UniProtKB-KW"/>
</dbReference>
<dbReference type="GO" id="GO:0051537">
    <property type="term" value="F:2 iron, 2 sulfur cluster binding"/>
    <property type="evidence" value="ECO:0007669"/>
    <property type="project" value="UniProtKB-KW"/>
</dbReference>
<dbReference type="Pfam" id="PF00848">
    <property type="entry name" value="Ring_hydroxyl_A"/>
    <property type="match status" value="1"/>
</dbReference>
<dbReference type="GeneID" id="93121352"/>
<dbReference type="EMBL" id="JFZZ01000076">
    <property type="protein sequence ID" value="KAK90324.1"/>
    <property type="molecule type" value="Genomic_DNA"/>
</dbReference>
<dbReference type="PROSITE" id="PS00570">
    <property type="entry name" value="RING_HYDROXYL_ALPHA"/>
    <property type="match status" value="1"/>
</dbReference>
<accession>A0A158M4B5</accession>
<dbReference type="InterPro" id="IPR015879">
    <property type="entry name" value="Ring_hydroxy_dOase_asu_C_dom"/>
</dbReference>
<dbReference type="PROSITE" id="PS51296">
    <property type="entry name" value="RIESKE"/>
    <property type="match status" value="1"/>
</dbReference>
<name>A0A158M4B5_9BORD</name>
<dbReference type="RefSeq" id="WP_005018250.1">
    <property type="nucleotide sequence ID" value="NZ_JFZZ01000076.1"/>
</dbReference>
<dbReference type="InterPro" id="IPR015881">
    <property type="entry name" value="ARHD_Rieske_2Fe_2S"/>
</dbReference>
<evidence type="ECO:0000256" key="1">
    <source>
        <dbReference type="ARBA" id="ARBA00001962"/>
    </source>
</evidence>
<dbReference type="PANTHER" id="PTHR43756:SF5">
    <property type="entry name" value="CHOLINE MONOOXYGENASE, CHLOROPLASTIC"/>
    <property type="match status" value="1"/>
</dbReference>
<feature type="domain" description="Rieske" evidence="9">
    <location>
        <begin position="29"/>
        <end position="140"/>
    </location>
</feature>
<organism evidence="10 11">
    <name type="scientific">Bordetella holmesii CDC-H585-BH</name>
    <dbReference type="NCBI Taxonomy" id="1331206"/>
    <lineage>
        <taxon>Bacteria</taxon>
        <taxon>Pseudomonadati</taxon>
        <taxon>Pseudomonadota</taxon>
        <taxon>Betaproteobacteria</taxon>
        <taxon>Burkholderiales</taxon>
        <taxon>Alcaligenaceae</taxon>
        <taxon>Bordetella</taxon>
    </lineage>
</organism>
<dbReference type="Pfam" id="PF00355">
    <property type="entry name" value="Rieske"/>
    <property type="match status" value="1"/>
</dbReference>
<gene>
    <name evidence="10" type="ORF">L497_3579</name>
</gene>
<comment type="similarity">
    <text evidence="2">Belongs to the bacterial ring-hydroxylating dioxygenase alpha subunit family.</text>
</comment>
<evidence type="ECO:0000256" key="5">
    <source>
        <dbReference type="ARBA" id="ARBA00023002"/>
    </source>
</evidence>
<keyword evidence="3" id="KW-0001">2Fe-2S</keyword>
<comment type="cofactor">
    <cofactor evidence="1">
        <name>Fe cation</name>
        <dbReference type="ChEBI" id="CHEBI:24875"/>
    </cofactor>
</comment>
<dbReference type="PANTHER" id="PTHR43756">
    <property type="entry name" value="CHOLINE MONOOXYGENASE, CHLOROPLASTIC"/>
    <property type="match status" value="1"/>
</dbReference>
<evidence type="ECO:0000256" key="8">
    <source>
        <dbReference type="ARBA" id="ARBA00023027"/>
    </source>
</evidence>
<dbReference type="STRING" id="35814.BBB42_02245"/>
<keyword evidence="7" id="KW-0411">Iron-sulfur</keyword>
<dbReference type="AlphaFoldDB" id="A0A158M4B5"/>
<dbReference type="Gene3D" id="2.102.10.10">
    <property type="entry name" value="Rieske [2Fe-2S] iron-sulphur domain"/>
    <property type="match status" value="1"/>
</dbReference>
<keyword evidence="8" id="KW-0520">NAD</keyword>
<dbReference type="SUPFAM" id="SSF55961">
    <property type="entry name" value="Bet v1-like"/>
    <property type="match status" value="1"/>
</dbReference>
<proteinExistence type="inferred from homology"/>
<dbReference type="CDD" id="cd00680">
    <property type="entry name" value="RHO_alpha_C"/>
    <property type="match status" value="1"/>
</dbReference>
<keyword evidence="5" id="KW-0560">Oxidoreductase</keyword>
<dbReference type="SUPFAM" id="SSF50022">
    <property type="entry name" value="ISP domain"/>
    <property type="match status" value="1"/>
</dbReference>
<dbReference type="GO" id="GO:0005506">
    <property type="term" value="F:iron ion binding"/>
    <property type="evidence" value="ECO:0007669"/>
    <property type="project" value="InterPro"/>
</dbReference>
<keyword evidence="6" id="KW-0408">Iron</keyword>
<evidence type="ECO:0000256" key="3">
    <source>
        <dbReference type="ARBA" id="ARBA00022714"/>
    </source>
</evidence>
<evidence type="ECO:0000313" key="10">
    <source>
        <dbReference type="EMBL" id="KAK90324.1"/>
    </source>
</evidence>
<dbReference type="Gene3D" id="3.90.380.10">
    <property type="entry name" value="Naphthalene 1,2-dioxygenase Alpha Subunit, Chain A, domain 1"/>
    <property type="match status" value="1"/>
</dbReference>
<dbReference type="InterPro" id="IPR001663">
    <property type="entry name" value="Rng_hydr_dOase-A"/>
</dbReference>
<protein>
    <submittedName>
        <fullName evidence="10">Ring hydroxylating alpha subunit, catalytic domain protein</fullName>
    </submittedName>
</protein>
<dbReference type="InterPro" id="IPR017941">
    <property type="entry name" value="Rieske_2Fe-2S"/>
</dbReference>
<evidence type="ECO:0000259" key="9">
    <source>
        <dbReference type="PROSITE" id="PS51296"/>
    </source>
</evidence>
<evidence type="ECO:0000256" key="4">
    <source>
        <dbReference type="ARBA" id="ARBA00022723"/>
    </source>
</evidence>
<comment type="caution">
    <text evidence="10">The sequence shown here is derived from an EMBL/GenBank/DDBJ whole genome shotgun (WGS) entry which is preliminary data.</text>
</comment>
<dbReference type="CDD" id="cd03469">
    <property type="entry name" value="Rieske_RO_Alpha_N"/>
    <property type="match status" value="1"/>
</dbReference>
<dbReference type="PRINTS" id="PR00090">
    <property type="entry name" value="RNGDIOXGNASE"/>
</dbReference>
<evidence type="ECO:0000256" key="7">
    <source>
        <dbReference type="ARBA" id="ARBA00023014"/>
    </source>
</evidence>
<keyword evidence="4" id="KW-0479">Metal-binding</keyword>